<reference evidence="3" key="1">
    <citation type="submission" date="2016-06" db="EMBL/GenBank/DDBJ databases">
        <title>De novo assembly and RNA-Seq shows season-dependent expression and editing in black bear kidneys.</title>
        <authorList>
            <person name="Korstanje R."/>
            <person name="Srivastava A."/>
            <person name="Sarsani V.K."/>
            <person name="Sheehan S.M."/>
            <person name="Seger R.L."/>
            <person name="Barter M.E."/>
            <person name="Lindqvist C."/>
            <person name="Brody L.C."/>
            <person name="Mullikin J.C."/>
        </authorList>
    </citation>
    <scope>NUCLEOTIDE SEQUENCE [LARGE SCALE GENOMIC DNA]</scope>
</reference>
<dbReference type="GeneTree" id="ENSGT00950000186265"/>
<organism evidence="2 3">
    <name type="scientific">Ursus americanus</name>
    <name type="common">American black bear</name>
    <name type="synonym">Euarctos americanus</name>
    <dbReference type="NCBI Taxonomy" id="9643"/>
    <lineage>
        <taxon>Eukaryota</taxon>
        <taxon>Metazoa</taxon>
        <taxon>Chordata</taxon>
        <taxon>Craniata</taxon>
        <taxon>Vertebrata</taxon>
        <taxon>Euteleostomi</taxon>
        <taxon>Mammalia</taxon>
        <taxon>Eutheria</taxon>
        <taxon>Laurasiatheria</taxon>
        <taxon>Carnivora</taxon>
        <taxon>Caniformia</taxon>
        <taxon>Ursidae</taxon>
        <taxon>Ursus</taxon>
    </lineage>
</organism>
<name>A0A452SL60_URSAM</name>
<keyword evidence="3" id="KW-1185">Reference proteome</keyword>
<evidence type="ECO:0000313" key="3">
    <source>
        <dbReference type="Proteomes" id="UP000291022"/>
    </source>
</evidence>
<feature type="region of interest" description="Disordered" evidence="1">
    <location>
        <begin position="1"/>
        <end position="26"/>
    </location>
</feature>
<reference evidence="2" key="3">
    <citation type="submission" date="2025-09" db="UniProtKB">
        <authorList>
            <consortium name="Ensembl"/>
        </authorList>
    </citation>
    <scope>IDENTIFICATION</scope>
</reference>
<sequence length="70" mass="7633">MRKKGERPKMRKRELAQQAVPSSSSWSPGVVVAAAFIVLSQNKGKCHRVVPGDFSVPSFLLSLPALETEP</sequence>
<evidence type="ECO:0000256" key="1">
    <source>
        <dbReference type="SAM" id="MobiDB-lite"/>
    </source>
</evidence>
<feature type="compositionally biased region" description="Low complexity" evidence="1">
    <location>
        <begin position="16"/>
        <end position="26"/>
    </location>
</feature>
<evidence type="ECO:0000313" key="2">
    <source>
        <dbReference type="Ensembl" id="ENSUAMP00000033375.1"/>
    </source>
</evidence>
<feature type="compositionally biased region" description="Basic residues" evidence="1">
    <location>
        <begin position="1"/>
        <end position="12"/>
    </location>
</feature>
<accession>A0A452SL60</accession>
<dbReference type="AlphaFoldDB" id="A0A452SL60"/>
<dbReference type="OMA" id="RPKMRKR"/>
<proteinExistence type="predicted"/>
<dbReference type="Ensembl" id="ENSUAMT00000037183.1">
    <property type="protein sequence ID" value="ENSUAMP00000033375.1"/>
    <property type="gene ID" value="ENSUAMG00000025440.1"/>
</dbReference>
<dbReference type="Proteomes" id="UP000291022">
    <property type="component" value="Unassembled WGS sequence"/>
</dbReference>
<reference evidence="2" key="2">
    <citation type="submission" date="2025-08" db="UniProtKB">
        <authorList>
            <consortium name="Ensembl"/>
        </authorList>
    </citation>
    <scope>IDENTIFICATION</scope>
</reference>
<protein>
    <submittedName>
        <fullName evidence="2">Uncharacterized protein</fullName>
    </submittedName>
</protein>